<dbReference type="EMBL" id="MU006219">
    <property type="protein sequence ID" value="KAF2830336.1"/>
    <property type="molecule type" value="Genomic_DNA"/>
</dbReference>
<name>A0A6A7AAU8_9PLEO</name>
<gene>
    <name evidence="1" type="ORF">CC86DRAFT_367123</name>
</gene>
<dbReference type="Proteomes" id="UP000799424">
    <property type="component" value="Unassembled WGS sequence"/>
</dbReference>
<proteinExistence type="predicted"/>
<evidence type="ECO:0000313" key="2">
    <source>
        <dbReference type="Proteomes" id="UP000799424"/>
    </source>
</evidence>
<dbReference type="PANTHER" id="PTHR38790">
    <property type="entry name" value="2EXR DOMAIN-CONTAINING PROTEIN-RELATED"/>
    <property type="match status" value="1"/>
</dbReference>
<sequence length="270" mass="30881">MPRSRRTQRNNANRLQRLPLELRNRIYEYVVGDITSLTVLAQSTSLMRAQLKRNLPLCLRLNRQIVEEAANAVFHHTLLVVEDLVMRNPVDVSCVVPPGMMLKSVRRLEVTQPQMRYDRDLDDATASPLSSVYDLVKRCPQLRELTIRVETAVLFTTPNDPSKRKTAQELAATTGFGLVFQHEKLEKLSLGCNSPESPYFQRNGPPHCDFVVPFVDWLEQETRARGGRVTLDVDITPDLTYDPSHNTCGSECLRSNTGCIRYVWWYDCMS</sequence>
<reference evidence="1" key="1">
    <citation type="journal article" date="2020" name="Stud. Mycol.">
        <title>101 Dothideomycetes genomes: a test case for predicting lifestyles and emergence of pathogens.</title>
        <authorList>
            <person name="Haridas S."/>
            <person name="Albert R."/>
            <person name="Binder M."/>
            <person name="Bloem J."/>
            <person name="Labutti K."/>
            <person name="Salamov A."/>
            <person name="Andreopoulos B."/>
            <person name="Baker S."/>
            <person name="Barry K."/>
            <person name="Bills G."/>
            <person name="Bluhm B."/>
            <person name="Cannon C."/>
            <person name="Castanera R."/>
            <person name="Culley D."/>
            <person name="Daum C."/>
            <person name="Ezra D."/>
            <person name="Gonzalez J."/>
            <person name="Henrissat B."/>
            <person name="Kuo A."/>
            <person name="Liang C."/>
            <person name="Lipzen A."/>
            <person name="Lutzoni F."/>
            <person name="Magnuson J."/>
            <person name="Mondo S."/>
            <person name="Nolan M."/>
            <person name="Ohm R."/>
            <person name="Pangilinan J."/>
            <person name="Park H.-J."/>
            <person name="Ramirez L."/>
            <person name="Alfaro M."/>
            <person name="Sun H."/>
            <person name="Tritt A."/>
            <person name="Yoshinaga Y."/>
            <person name="Zwiers L.-H."/>
            <person name="Turgeon B."/>
            <person name="Goodwin S."/>
            <person name="Spatafora J."/>
            <person name="Crous P."/>
            <person name="Grigoriev I."/>
        </authorList>
    </citation>
    <scope>NUCLEOTIDE SEQUENCE</scope>
    <source>
        <strain evidence="1">CBS 113818</strain>
    </source>
</reference>
<organism evidence="1 2">
    <name type="scientific">Ophiobolus disseminans</name>
    <dbReference type="NCBI Taxonomy" id="1469910"/>
    <lineage>
        <taxon>Eukaryota</taxon>
        <taxon>Fungi</taxon>
        <taxon>Dikarya</taxon>
        <taxon>Ascomycota</taxon>
        <taxon>Pezizomycotina</taxon>
        <taxon>Dothideomycetes</taxon>
        <taxon>Pleosporomycetidae</taxon>
        <taxon>Pleosporales</taxon>
        <taxon>Pleosporineae</taxon>
        <taxon>Phaeosphaeriaceae</taxon>
        <taxon>Ophiobolus</taxon>
    </lineage>
</organism>
<keyword evidence="2" id="KW-1185">Reference proteome</keyword>
<accession>A0A6A7AAU8</accession>
<dbReference type="AlphaFoldDB" id="A0A6A7AAU8"/>
<evidence type="ECO:0008006" key="3">
    <source>
        <dbReference type="Google" id="ProtNLM"/>
    </source>
</evidence>
<dbReference type="OrthoDB" id="62952at2759"/>
<protein>
    <recommendedName>
        <fullName evidence="3">F-box domain-containing protein</fullName>
    </recommendedName>
</protein>
<evidence type="ECO:0000313" key="1">
    <source>
        <dbReference type="EMBL" id="KAF2830336.1"/>
    </source>
</evidence>